<evidence type="ECO:0000313" key="2">
    <source>
        <dbReference type="Proteomes" id="UP000638648"/>
    </source>
</evidence>
<sequence>MQRDRLPHPVHVSRVDTVLGQQRGNEIRALHLQLRIAAREVTDP</sequence>
<gene>
    <name evidence="1" type="ORF">HEB94_000993</name>
</gene>
<proteinExistence type="predicted"/>
<comment type="caution">
    <text evidence="1">The sequence shown here is derived from an EMBL/GenBank/DDBJ whole genome shotgun (WGS) entry which is preliminary data.</text>
</comment>
<dbReference type="AlphaFoldDB" id="A0A927MNV6"/>
<organism evidence="1 2">
    <name type="scientific">Actinopolymorpha pittospori</name>
    <dbReference type="NCBI Taxonomy" id="648752"/>
    <lineage>
        <taxon>Bacteria</taxon>
        <taxon>Bacillati</taxon>
        <taxon>Actinomycetota</taxon>
        <taxon>Actinomycetes</taxon>
        <taxon>Propionibacteriales</taxon>
        <taxon>Actinopolymorphaceae</taxon>
        <taxon>Actinopolymorpha</taxon>
    </lineage>
</organism>
<dbReference type="Proteomes" id="UP000638648">
    <property type="component" value="Unassembled WGS sequence"/>
</dbReference>
<dbReference type="EMBL" id="JADBEM010000001">
    <property type="protein sequence ID" value="MBE1604145.1"/>
    <property type="molecule type" value="Genomic_DNA"/>
</dbReference>
<reference evidence="1" key="1">
    <citation type="submission" date="2020-10" db="EMBL/GenBank/DDBJ databases">
        <title>Sequencing the genomes of 1000 actinobacteria strains.</title>
        <authorList>
            <person name="Klenk H.-P."/>
        </authorList>
    </citation>
    <scope>NUCLEOTIDE SEQUENCE</scope>
    <source>
        <strain evidence="1">DSM 45354</strain>
    </source>
</reference>
<dbReference type="RefSeq" id="WP_273374889.1">
    <property type="nucleotide sequence ID" value="NZ_BAABJL010000063.1"/>
</dbReference>
<evidence type="ECO:0000313" key="1">
    <source>
        <dbReference type="EMBL" id="MBE1604145.1"/>
    </source>
</evidence>
<accession>A0A927MNV6</accession>
<protein>
    <submittedName>
        <fullName evidence="1">Uncharacterized protein</fullName>
    </submittedName>
</protein>
<name>A0A927MNV6_9ACTN</name>
<keyword evidence="2" id="KW-1185">Reference proteome</keyword>